<evidence type="ECO:0000313" key="3">
    <source>
        <dbReference type="Proteomes" id="UP000324897"/>
    </source>
</evidence>
<keyword evidence="3" id="KW-1185">Reference proteome</keyword>
<proteinExistence type="predicted"/>
<dbReference type="Proteomes" id="UP000324897">
    <property type="component" value="Chromosome 3"/>
</dbReference>
<reference evidence="2 3" key="1">
    <citation type="journal article" date="2019" name="Sci. Rep.">
        <title>A high-quality genome of Eragrostis curvula grass provides insights into Poaceae evolution and supports new strategies to enhance forage quality.</title>
        <authorList>
            <person name="Carballo J."/>
            <person name="Santos B.A.C.M."/>
            <person name="Zappacosta D."/>
            <person name="Garbus I."/>
            <person name="Selva J.P."/>
            <person name="Gallo C.A."/>
            <person name="Diaz A."/>
            <person name="Albertini E."/>
            <person name="Caccamo M."/>
            <person name="Echenique V."/>
        </authorList>
    </citation>
    <scope>NUCLEOTIDE SEQUENCE [LARGE SCALE GENOMIC DNA]</scope>
    <source>
        <strain evidence="3">cv. Victoria</strain>
        <tissue evidence="2">Leaf</tissue>
    </source>
</reference>
<keyword evidence="1" id="KW-0472">Membrane</keyword>
<sequence>MQPAAGAAVNAGAAARARLQIVAEAKRRRVNAATALFVIGCAAAVLALFAMTVDPANSGFLGPCAPTDEEAADLRAASELLLLAAAAQLLGATTARYTAAWPFSLFACALAFPVSYRAYVVLRMLVGCHGHVGHSATLAVHFWAVISVLGAAVFVAIVGAVRGCCEV</sequence>
<protein>
    <submittedName>
        <fullName evidence="2">Uncharacterized protein</fullName>
    </submittedName>
</protein>
<feature type="transmembrane region" description="Helical" evidence="1">
    <location>
        <begin position="99"/>
        <end position="119"/>
    </location>
</feature>
<feature type="transmembrane region" description="Helical" evidence="1">
    <location>
        <begin position="30"/>
        <end position="51"/>
    </location>
</feature>
<accession>A0A5J9TPL8</accession>
<name>A0A5J9TPL8_9POAL</name>
<evidence type="ECO:0000256" key="1">
    <source>
        <dbReference type="SAM" id="Phobius"/>
    </source>
</evidence>
<organism evidence="2 3">
    <name type="scientific">Eragrostis curvula</name>
    <name type="common">weeping love grass</name>
    <dbReference type="NCBI Taxonomy" id="38414"/>
    <lineage>
        <taxon>Eukaryota</taxon>
        <taxon>Viridiplantae</taxon>
        <taxon>Streptophyta</taxon>
        <taxon>Embryophyta</taxon>
        <taxon>Tracheophyta</taxon>
        <taxon>Spermatophyta</taxon>
        <taxon>Magnoliopsida</taxon>
        <taxon>Liliopsida</taxon>
        <taxon>Poales</taxon>
        <taxon>Poaceae</taxon>
        <taxon>PACMAD clade</taxon>
        <taxon>Chloridoideae</taxon>
        <taxon>Eragrostideae</taxon>
        <taxon>Eragrostidinae</taxon>
        <taxon>Eragrostis</taxon>
    </lineage>
</organism>
<dbReference type="OrthoDB" id="720569at2759"/>
<dbReference type="EMBL" id="RWGY01000039">
    <property type="protein sequence ID" value="TVU12591.1"/>
    <property type="molecule type" value="Genomic_DNA"/>
</dbReference>
<evidence type="ECO:0000313" key="2">
    <source>
        <dbReference type="EMBL" id="TVU12591.1"/>
    </source>
</evidence>
<keyword evidence="1" id="KW-0812">Transmembrane</keyword>
<gene>
    <name evidence="2" type="ORF">EJB05_46242</name>
</gene>
<feature type="transmembrane region" description="Helical" evidence="1">
    <location>
        <begin position="140"/>
        <end position="161"/>
    </location>
</feature>
<dbReference type="AlphaFoldDB" id="A0A5J9TPL8"/>
<keyword evidence="1" id="KW-1133">Transmembrane helix</keyword>
<comment type="caution">
    <text evidence="2">The sequence shown here is derived from an EMBL/GenBank/DDBJ whole genome shotgun (WGS) entry which is preliminary data.</text>
</comment>
<dbReference type="Gramene" id="TVU12591">
    <property type="protein sequence ID" value="TVU12591"/>
    <property type="gene ID" value="EJB05_46242"/>
</dbReference>